<dbReference type="InterPro" id="IPR003607">
    <property type="entry name" value="HD/PDEase_dom"/>
</dbReference>
<evidence type="ECO:0000256" key="1">
    <source>
        <dbReference type="ARBA" id="ARBA00022801"/>
    </source>
</evidence>
<dbReference type="NCBIfam" id="TIGR00277">
    <property type="entry name" value="HDIG"/>
    <property type="match status" value="1"/>
</dbReference>
<dbReference type="GO" id="GO:0003676">
    <property type="term" value="F:nucleic acid binding"/>
    <property type="evidence" value="ECO:0007669"/>
    <property type="project" value="InterPro"/>
</dbReference>
<organism evidence="3 4">
    <name type="scientific">Methanobacterium spitsbergense</name>
    <dbReference type="NCBI Taxonomy" id="2874285"/>
    <lineage>
        <taxon>Archaea</taxon>
        <taxon>Methanobacteriati</taxon>
        <taxon>Methanobacteriota</taxon>
        <taxon>Methanomada group</taxon>
        <taxon>Methanobacteria</taxon>
        <taxon>Methanobacteriales</taxon>
        <taxon>Methanobacteriaceae</taxon>
        <taxon>Methanobacterium</taxon>
    </lineage>
</organism>
<dbReference type="SUPFAM" id="SSF109604">
    <property type="entry name" value="HD-domain/PDEase-like"/>
    <property type="match status" value="1"/>
</dbReference>
<evidence type="ECO:0000313" key="3">
    <source>
        <dbReference type="EMBL" id="MBZ2165953.1"/>
    </source>
</evidence>
<dbReference type="GO" id="GO:0016787">
    <property type="term" value="F:hydrolase activity"/>
    <property type="evidence" value="ECO:0007669"/>
    <property type="project" value="UniProtKB-KW"/>
</dbReference>
<dbReference type="GO" id="GO:0031125">
    <property type="term" value="P:rRNA 3'-end processing"/>
    <property type="evidence" value="ECO:0007669"/>
    <property type="project" value="TreeGrafter"/>
</dbReference>
<dbReference type="SMART" id="SM00471">
    <property type="entry name" value="HDc"/>
    <property type="match status" value="1"/>
</dbReference>
<dbReference type="Gene3D" id="1.10.3210.10">
    <property type="entry name" value="Hypothetical protein af1432"/>
    <property type="match status" value="1"/>
</dbReference>
<sequence>MSKKEEDFIENLNLSRDISSEFAIAEKIIRTSAKGRKYIDITIVDRTGQMDGRMFPHPIEVDSVHDSIKLGSVCRIMGRISEFPSDSGKFNMVINVLTELDDDEYQLEDFVMASENNTDDLVGEIRRTIKDMKDPHLKNLLKSFFCDKNFTELFYKSPAAIVHHHNYVGGLLDHTVEVLKISRTACEIFPDLNQDLLFCGVLLHDVGKIKTYTYGNGPISISEEGELLDHIYISCEMVKEKMEKLDTPKELSNQIMHMILSHHGPVSLGWGSSIDPKTPEAKTLHYSDDMDAKIKETFQR</sequence>
<evidence type="ECO:0000259" key="2">
    <source>
        <dbReference type="SMART" id="SM00471"/>
    </source>
</evidence>
<dbReference type="InterPro" id="IPR004365">
    <property type="entry name" value="NA-bd_OB_tRNA"/>
</dbReference>
<dbReference type="Proteomes" id="UP000825933">
    <property type="component" value="Unassembled WGS sequence"/>
</dbReference>
<keyword evidence="4" id="KW-1185">Reference proteome</keyword>
<dbReference type="InterPro" id="IPR006675">
    <property type="entry name" value="HDIG_dom"/>
</dbReference>
<comment type="caution">
    <text evidence="3">The sequence shown here is derived from an EMBL/GenBank/DDBJ whole genome shotgun (WGS) entry which is preliminary data.</text>
</comment>
<dbReference type="AlphaFoldDB" id="A0A8T5UYR5"/>
<reference evidence="4" key="1">
    <citation type="journal article" date="2022" name="Microbiol. Resour. Announc.">
        <title>Draft Genome Sequence of a Methanogenic Archaeon from West Spitsbergen Permafrost.</title>
        <authorList>
            <person name="Trubitsyn V."/>
            <person name="Rivkina E."/>
            <person name="Shcherbakova V."/>
        </authorList>
    </citation>
    <scope>NUCLEOTIDE SEQUENCE [LARGE SCALE GENOMIC DNA]</scope>
    <source>
        <strain evidence="4">VT</strain>
    </source>
</reference>
<dbReference type="EMBL" id="JAIOUQ010000009">
    <property type="protein sequence ID" value="MBZ2165953.1"/>
    <property type="molecule type" value="Genomic_DNA"/>
</dbReference>
<dbReference type="RefSeq" id="WP_223791549.1">
    <property type="nucleotide sequence ID" value="NZ_JAIOUQ010000009.1"/>
</dbReference>
<dbReference type="InterPro" id="IPR050798">
    <property type="entry name" value="YhaM_exoribonuc/phosphodiest"/>
</dbReference>
<dbReference type="Pfam" id="PF01966">
    <property type="entry name" value="HD"/>
    <property type="match status" value="1"/>
</dbReference>
<dbReference type="PANTHER" id="PTHR37294:SF1">
    <property type="entry name" value="3'-5' EXORIBONUCLEASE YHAM"/>
    <property type="match status" value="1"/>
</dbReference>
<dbReference type="InterPro" id="IPR006674">
    <property type="entry name" value="HD_domain"/>
</dbReference>
<name>A0A8T5UYR5_9EURY</name>
<protein>
    <submittedName>
        <fullName evidence="3">HD domain-containing protein</fullName>
    </submittedName>
</protein>
<dbReference type="CDD" id="cd00077">
    <property type="entry name" value="HDc"/>
    <property type="match status" value="1"/>
</dbReference>
<accession>A0A8T5UYR5</accession>
<dbReference type="PANTHER" id="PTHR37294">
    <property type="entry name" value="3'-5' EXORIBONUCLEASE YHAM"/>
    <property type="match status" value="1"/>
</dbReference>
<gene>
    <name evidence="3" type="ORF">K8N75_07880</name>
</gene>
<keyword evidence="1" id="KW-0378">Hydrolase</keyword>
<proteinExistence type="predicted"/>
<evidence type="ECO:0000313" key="4">
    <source>
        <dbReference type="Proteomes" id="UP000825933"/>
    </source>
</evidence>
<dbReference type="Pfam" id="PF01336">
    <property type="entry name" value="tRNA_anti-codon"/>
    <property type="match status" value="1"/>
</dbReference>
<feature type="domain" description="HD/PDEase" evidence="2">
    <location>
        <begin position="167"/>
        <end position="299"/>
    </location>
</feature>